<sequence length="285" mass="32872">MLKRIKWKRVLFVFLWLISLSGLIVLMSFINVKKSATTCKEVKVILPGNQFFLERAEVDQILASKNGLLVGRRLDNIDLQRLEDRLRANPFVEYANVFADMNGTVQAEIVQRTPILRVFNIAGQSYYVDQKGFKIPISSRFTANVIAVNGDIKEGFSGEVDTVRTQLVKDLYQLADFVSKDTTWNNLFVQFYVNEKKDIELIPRVGKHTIILGDASDLKDKFRRLMVFYKKAIPFVGWDAYSTINLKFTGQVVCVKSDSTIMRIKEEEMRVKDSIRQEEQKKKNI</sequence>
<gene>
    <name evidence="2" type="ordered locus">Pedsa_0136</name>
</gene>
<dbReference type="RefSeq" id="WP_013631225.1">
    <property type="nucleotide sequence ID" value="NC_015177.1"/>
</dbReference>
<reference evidence="3" key="2">
    <citation type="submission" date="2011-02" db="EMBL/GenBank/DDBJ databases">
        <title>The complete genome of Pedobacter saltans DSM 12145.</title>
        <authorList>
            <consortium name="US DOE Joint Genome Institute (JGI-PGF)"/>
            <person name="Lucas S."/>
            <person name="Copeland A."/>
            <person name="Lapidus A."/>
            <person name="Bruce D."/>
            <person name="Goodwin L."/>
            <person name="Pitluck S."/>
            <person name="Kyrpides N."/>
            <person name="Mavromatis K."/>
            <person name="Pagani I."/>
            <person name="Ivanova N."/>
            <person name="Ovchinnikova G."/>
            <person name="Lu M."/>
            <person name="Detter J.C."/>
            <person name="Han C."/>
            <person name="Land M."/>
            <person name="Hauser L."/>
            <person name="Markowitz V."/>
            <person name="Cheng J.-F."/>
            <person name="Hugenholtz P."/>
            <person name="Woyke T."/>
            <person name="Wu D."/>
            <person name="Tindall B."/>
            <person name="Pomrenke H.G."/>
            <person name="Brambilla E."/>
            <person name="Klenk H.-P."/>
            <person name="Eisen J.A."/>
        </authorList>
    </citation>
    <scope>NUCLEOTIDE SEQUENCE [LARGE SCALE GENOMIC DNA]</scope>
    <source>
        <strain evidence="3">ATCC 51119 / DSM 12145 / JCM 21818 / LMG 10337 / NBRC 100064 / NCIMB 13643</strain>
    </source>
</reference>
<evidence type="ECO:0008006" key="4">
    <source>
        <dbReference type="Google" id="ProtNLM"/>
    </source>
</evidence>
<dbReference type="OrthoDB" id="1466667at2"/>
<dbReference type="STRING" id="762903.Pedsa_0136"/>
<organism evidence="2 3">
    <name type="scientific">Pseudopedobacter saltans (strain ATCC 51119 / DSM 12145 / JCM 21818 / CCUG 39354 / LMG 10337 / NBRC 100064 / NCIMB 13643)</name>
    <name type="common">Pedobacter saltans</name>
    <dbReference type="NCBI Taxonomy" id="762903"/>
    <lineage>
        <taxon>Bacteria</taxon>
        <taxon>Pseudomonadati</taxon>
        <taxon>Bacteroidota</taxon>
        <taxon>Sphingobacteriia</taxon>
        <taxon>Sphingobacteriales</taxon>
        <taxon>Sphingobacteriaceae</taxon>
        <taxon>Pseudopedobacter</taxon>
    </lineage>
</organism>
<keyword evidence="1" id="KW-0812">Transmembrane</keyword>
<dbReference type="KEGG" id="psn:Pedsa_0136"/>
<keyword evidence="1" id="KW-0472">Membrane</keyword>
<evidence type="ECO:0000313" key="3">
    <source>
        <dbReference type="Proteomes" id="UP000000310"/>
    </source>
</evidence>
<keyword evidence="3" id="KW-1185">Reference proteome</keyword>
<reference evidence="2 3" key="1">
    <citation type="journal article" date="2011" name="Stand. Genomic Sci.">
        <title>Complete genome sequence of the gliding, heparinolytic Pedobacter saltans type strain (113).</title>
        <authorList>
            <person name="Liolios K."/>
            <person name="Sikorski J."/>
            <person name="Lu M."/>
            <person name="Nolan M."/>
            <person name="Lapidus A."/>
            <person name="Lucas S."/>
            <person name="Hammon N."/>
            <person name="Deshpande S."/>
            <person name="Cheng J.F."/>
            <person name="Tapia R."/>
            <person name="Han C."/>
            <person name="Goodwin L."/>
            <person name="Pitluck S."/>
            <person name="Huntemann M."/>
            <person name="Ivanova N."/>
            <person name="Pagani I."/>
            <person name="Mavromatis K."/>
            <person name="Ovchinikova G."/>
            <person name="Pati A."/>
            <person name="Chen A."/>
            <person name="Palaniappan K."/>
            <person name="Land M."/>
            <person name="Hauser L."/>
            <person name="Brambilla E.M."/>
            <person name="Kotsyurbenko O."/>
            <person name="Rohde M."/>
            <person name="Tindall B.J."/>
            <person name="Abt B."/>
            <person name="Goker M."/>
            <person name="Detter J.C."/>
            <person name="Woyke T."/>
            <person name="Bristow J."/>
            <person name="Eisen J.A."/>
            <person name="Markowitz V."/>
            <person name="Hugenholtz P."/>
            <person name="Klenk H.P."/>
            <person name="Kyrpides N.C."/>
        </authorList>
    </citation>
    <scope>NUCLEOTIDE SEQUENCE [LARGE SCALE GENOMIC DNA]</scope>
    <source>
        <strain evidence="3">ATCC 51119 / DSM 12145 / JCM 21818 / LMG 10337 / NBRC 100064 / NCIMB 13643</strain>
    </source>
</reference>
<feature type="transmembrane region" description="Helical" evidence="1">
    <location>
        <begin position="12"/>
        <end position="30"/>
    </location>
</feature>
<evidence type="ECO:0000313" key="2">
    <source>
        <dbReference type="EMBL" id="ADY50722.1"/>
    </source>
</evidence>
<dbReference type="Proteomes" id="UP000000310">
    <property type="component" value="Chromosome"/>
</dbReference>
<dbReference type="eggNOG" id="COG1589">
    <property type="taxonomic scope" value="Bacteria"/>
</dbReference>
<dbReference type="EMBL" id="CP002545">
    <property type="protein sequence ID" value="ADY50722.1"/>
    <property type="molecule type" value="Genomic_DNA"/>
</dbReference>
<proteinExistence type="predicted"/>
<protein>
    <recommendedName>
        <fullName evidence="4">Cell division protein FtsQ</fullName>
    </recommendedName>
</protein>
<dbReference type="HOGENOM" id="CLU_064655_0_1_10"/>
<dbReference type="AlphaFoldDB" id="F0SDJ5"/>
<keyword evidence="1" id="KW-1133">Transmembrane helix</keyword>
<name>F0SDJ5_PSESL</name>
<accession>F0SDJ5</accession>
<evidence type="ECO:0000256" key="1">
    <source>
        <dbReference type="SAM" id="Phobius"/>
    </source>
</evidence>